<name>A0A0D2MZR0_9CHLO</name>
<protein>
    <submittedName>
        <fullName evidence="4">Polyamine oxidase</fullName>
    </submittedName>
</protein>
<dbReference type="GO" id="GO:0006598">
    <property type="term" value="P:polyamine catabolic process"/>
    <property type="evidence" value="ECO:0007669"/>
    <property type="project" value="TreeGrafter"/>
</dbReference>
<dbReference type="Proteomes" id="UP000054498">
    <property type="component" value="Unassembled WGS sequence"/>
</dbReference>
<feature type="domain" description="Amine oxidase" evidence="3">
    <location>
        <begin position="44"/>
        <end position="317"/>
    </location>
</feature>
<dbReference type="KEGG" id="mng:MNEG_2171"/>
<dbReference type="OrthoDB" id="5046242at2759"/>
<dbReference type="InterPro" id="IPR036188">
    <property type="entry name" value="FAD/NAD-bd_sf"/>
</dbReference>
<comment type="similarity">
    <text evidence="1">Belongs to the flavin monoamine oxidase family.</text>
</comment>
<dbReference type="InterPro" id="IPR002937">
    <property type="entry name" value="Amino_oxidase"/>
</dbReference>
<dbReference type="GO" id="GO:0016491">
    <property type="term" value="F:oxidoreductase activity"/>
    <property type="evidence" value="ECO:0007669"/>
    <property type="project" value="InterPro"/>
</dbReference>
<dbReference type="AlphaFoldDB" id="A0A0D2MZR0"/>
<dbReference type="PANTHER" id="PTHR10742">
    <property type="entry name" value="FLAVIN MONOAMINE OXIDASE"/>
    <property type="match status" value="1"/>
</dbReference>
<dbReference type="PANTHER" id="PTHR10742:SF313">
    <property type="entry name" value="AMINE OXIDASE"/>
    <property type="match status" value="1"/>
</dbReference>
<evidence type="ECO:0000256" key="1">
    <source>
        <dbReference type="ARBA" id="ARBA00005995"/>
    </source>
</evidence>
<keyword evidence="5" id="KW-1185">Reference proteome</keyword>
<feature type="chain" id="PRO_5002248217" evidence="2">
    <location>
        <begin position="31"/>
        <end position="325"/>
    </location>
</feature>
<organism evidence="4 5">
    <name type="scientific">Monoraphidium neglectum</name>
    <dbReference type="NCBI Taxonomy" id="145388"/>
    <lineage>
        <taxon>Eukaryota</taxon>
        <taxon>Viridiplantae</taxon>
        <taxon>Chlorophyta</taxon>
        <taxon>core chlorophytes</taxon>
        <taxon>Chlorophyceae</taxon>
        <taxon>CS clade</taxon>
        <taxon>Sphaeropleales</taxon>
        <taxon>Selenastraceae</taxon>
        <taxon>Monoraphidium</taxon>
    </lineage>
</organism>
<proteinExistence type="inferred from homology"/>
<dbReference type="InterPro" id="IPR050281">
    <property type="entry name" value="Flavin_monoamine_oxidase"/>
</dbReference>
<dbReference type="SUPFAM" id="SSF51905">
    <property type="entry name" value="FAD/NAD(P)-binding domain"/>
    <property type="match status" value="1"/>
</dbReference>
<dbReference type="RefSeq" id="XP_013904806.1">
    <property type="nucleotide sequence ID" value="XM_014049352.1"/>
</dbReference>
<feature type="signal peptide" evidence="2">
    <location>
        <begin position="1"/>
        <end position="30"/>
    </location>
</feature>
<evidence type="ECO:0000256" key="2">
    <source>
        <dbReference type="SAM" id="SignalP"/>
    </source>
</evidence>
<gene>
    <name evidence="4" type="ORF">MNEG_2171</name>
</gene>
<evidence type="ECO:0000313" key="5">
    <source>
        <dbReference type="Proteomes" id="UP000054498"/>
    </source>
</evidence>
<dbReference type="Gene3D" id="3.50.50.60">
    <property type="entry name" value="FAD/NAD(P)-binding domain"/>
    <property type="match status" value="1"/>
</dbReference>
<dbReference type="EMBL" id="KK100456">
    <property type="protein sequence ID" value="KIZ05787.1"/>
    <property type="molecule type" value="Genomic_DNA"/>
</dbReference>
<dbReference type="STRING" id="145388.A0A0D2MZR0"/>
<dbReference type="GeneID" id="25735049"/>
<reference evidence="4 5" key="1">
    <citation type="journal article" date="2013" name="BMC Genomics">
        <title>Reconstruction of the lipid metabolism for the microalga Monoraphidium neglectum from its genome sequence reveals characteristics suitable for biofuel production.</title>
        <authorList>
            <person name="Bogen C."/>
            <person name="Al-Dilaimi A."/>
            <person name="Albersmeier A."/>
            <person name="Wichmann J."/>
            <person name="Grundmann M."/>
            <person name="Rupp O."/>
            <person name="Lauersen K.J."/>
            <person name="Blifernez-Klassen O."/>
            <person name="Kalinowski J."/>
            <person name="Goesmann A."/>
            <person name="Mussgnug J.H."/>
            <person name="Kruse O."/>
        </authorList>
    </citation>
    <scope>NUCLEOTIDE SEQUENCE [LARGE SCALE GENOMIC DNA]</scope>
    <source>
        <strain evidence="4 5">SAG 48.87</strain>
    </source>
</reference>
<evidence type="ECO:0000313" key="4">
    <source>
        <dbReference type="EMBL" id="KIZ05787.1"/>
    </source>
</evidence>
<dbReference type="Pfam" id="PF01593">
    <property type="entry name" value="Amino_oxidase"/>
    <property type="match status" value="1"/>
</dbReference>
<evidence type="ECO:0000259" key="3">
    <source>
        <dbReference type="Pfam" id="PF01593"/>
    </source>
</evidence>
<keyword evidence="2" id="KW-0732">Signal</keyword>
<accession>A0A0D2MZR0</accession>
<sequence length="325" mass="35159">MTVLPRRSRSAAAAALSALALLGLPLLASAVTVSAKVGIVGAGIAGIRAASILEAAGVDYVVLEASDRVGGRMRQAAIQPYGGANLGPTKEFVELGANWIQGLKGNPVYDLAISCGLNSTAQNWDSVTTFDELGQPLPDNQIPWDEFDAAVQCAASTVKQQLDSNAYGDIDVRAAYRLCGWNPVKPIDYAVEWWSVNFEWAETAEMVSSRYTQPALAYTDFEDADLFAHQQTEGGLAKLVTCLAAKSKIDLNRRVKLNTKVVVKTDTKFDFKFDYVISTLPIANLQRNLDTLFPASYWPPAKRAALMQFRMATYTKAGTLLIAGQ</sequence>